<dbReference type="STRING" id="1660074.CVIC8964_1343"/>
<gene>
    <name evidence="1" type="ORF">CVIC8964_1343</name>
</gene>
<reference evidence="1 2" key="1">
    <citation type="journal article" date="2017" name="Genome Biol. Evol.">
        <title>Comparative Genomic Analysis Identifies a Campylobacter Clade Deficient in Selenium Metabolism.</title>
        <authorList>
            <person name="Miller W.G."/>
            <person name="Yee E."/>
            <person name="Lopes B.S."/>
            <person name="Chapman M.H."/>
            <person name="Huynh S."/>
            <person name="Bono J.L."/>
            <person name="Parker C.T."/>
            <person name="Strachan N.J.C."/>
            <person name="Forbes K.J."/>
        </authorList>
    </citation>
    <scope>NUCLEOTIDE SEQUENCE [LARGE SCALE GENOMIC DNA]</scope>
    <source>
        <strain evidence="1 2">RM8964</strain>
    </source>
</reference>
<sequence>MKHFVFLVVIFSFGYGFTFVSPNVIRHGLCDNECNQIASNKARQEGKDFNREYFNKCVDACMKYQDYHNLK</sequence>
<dbReference type="OrthoDB" id="9876548at2"/>
<dbReference type="RefSeq" id="WP_086333976.1">
    <property type="nucleotide sequence ID" value="NZ_CP018791.1"/>
</dbReference>
<organism evidence="1 2">
    <name type="scientific">Campylobacter vicugnae</name>
    <dbReference type="NCBI Taxonomy" id="1660076"/>
    <lineage>
        <taxon>Bacteria</taxon>
        <taxon>Pseudomonadati</taxon>
        <taxon>Campylobacterota</taxon>
        <taxon>Epsilonproteobacteria</taxon>
        <taxon>Campylobacterales</taxon>
        <taxon>Campylobacteraceae</taxon>
        <taxon>Campylobacter</taxon>
    </lineage>
</organism>
<dbReference type="AlphaFoldDB" id="A0A1X9T2J9"/>
<dbReference type="Proteomes" id="UP000194265">
    <property type="component" value="Chromosome"/>
</dbReference>
<dbReference type="EMBL" id="CP018791">
    <property type="protein sequence ID" value="ARR02730.1"/>
    <property type="molecule type" value="Genomic_DNA"/>
</dbReference>
<protein>
    <submittedName>
        <fullName evidence="1">Uncharacterized protein</fullName>
    </submittedName>
</protein>
<name>A0A1X9T2J9_9BACT</name>
<evidence type="ECO:0000313" key="1">
    <source>
        <dbReference type="EMBL" id="ARR02730.1"/>
    </source>
</evidence>
<proteinExistence type="predicted"/>
<accession>A0A1X9T2J9</accession>
<evidence type="ECO:0000313" key="2">
    <source>
        <dbReference type="Proteomes" id="UP000194265"/>
    </source>
</evidence>